<keyword evidence="2" id="KW-1185">Reference proteome</keyword>
<name>A0ABV0XLQ3_9TELE</name>
<organism evidence="1 2">
    <name type="scientific">Ameca splendens</name>
    <dbReference type="NCBI Taxonomy" id="208324"/>
    <lineage>
        <taxon>Eukaryota</taxon>
        <taxon>Metazoa</taxon>
        <taxon>Chordata</taxon>
        <taxon>Craniata</taxon>
        <taxon>Vertebrata</taxon>
        <taxon>Euteleostomi</taxon>
        <taxon>Actinopterygii</taxon>
        <taxon>Neopterygii</taxon>
        <taxon>Teleostei</taxon>
        <taxon>Neoteleostei</taxon>
        <taxon>Acanthomorphata</taxon>
        <taxon>Ovalentaria</taxon>
        <taxon>Atherinomorphae</taxon>
        <taxon>Cyprinodontiformes</taxon>
        <taxon>Goodeidae</taxon>
        <taxon>Ameca</taxon>
    </lineage>
</organism>
<evidence type="ECO:0000313" key="2">
    <source>
        <dbReference type="Proteomes" id="UP001469553"/>
    </source>
</evidence>
<accession>A0ABV0XLQ3</accession>
<feature type="non-terminal residue" evidence="1">
    <location>
        <position position="1"/>
    </location>
</feature>
<protein>
    <submittedName>
        <fullName evidence="1">Uncharacterized protein</fullName>
    </submittedName>
</protein>
<evidence type="ECO:0000313" key="1">
    <source>
        <dbReference type="EMBL" id="MEQ2282348.1"/>
    </source>
</evidence>
<gene>
    <name evidence="1" type="ORF">AMECASPLE_039610</name>
</gene>
<proteinExistence type="predicted"/>
<reference evidence="1 2" key="1">
    <citation type="submission" date="2021-06" db="EMBL/GenBank/DDBJ databases">
        <authorList>
            <person name="Palmer J.M."/>
        </authorList>
    </citation>
    <scope>NUCLEOTIDE SEQUENCE [LARGE SCALE GENOMIC DNA]</scope>
    <source>
        <strain evidence="1 2">AS_MEX2019</strain>
        <tissue evidence="1">Muscle</tissue>
    </source>
</reference>
<sequence>KMGNNLEGDVKFMESYVKAAREICKRWQKKKYGFPGNLITTEILKLQGDLKLEIMHLKDPETVKTLPDYNFKGDLSVPACTQLINRLKQKDELKKTARAAFN</sequence>
<dbReference type="Proteomes" id="UP001469553">
    <property type="component" value="Unassembled WGS sequence"/>
</dbReference>
<dbReference type="EMBL" id="JAHRIP010008636">
    <property type="protein sequence ID" value="MEQ2282348.1"/>
    <property type="molecule type" value="Genomic_DNA"/>
</dbReference>
<comment type="caution">
    <text evidence="1">The sequence shown here is derived from an EMBL/GenBank/DDBJ whole genome shotgun (WGS) entry which is preliminary data.</text>
</comment>